<protein>
    <recommendedName>
        <fullName evidence="2">carbonic anhydrase</fullName>
        <ecNumber evidence="2">4.2.1.1</ecNumber>
    </recommendedName>
</protein>
<dbReference type="InterPro" id="IPR015892">
    <property type="entry name" value="Carbonic_anhydrase_CS"/>
</dbReference>
<reference evidence="7 8" key="1">
    <citation type="submission" date="2016-09" db="EMBL/GenBank/DDBJ databases">
        <title>The complete genome sequences of Rhizobium gallicum, symbiovars gallicum and phaseoli, symbionts associated to common bean (Phaseolus vulgaris).</title>
        <authorList>
            <person name="Bustos P."/>
            <person name="Santamaria R.I."/>
            <person name="Perez-Carrascal O.M."/>
            <person name="Juarez S."/>
            <person name="Lozano L."/>
            <person name="Martinez-Flores I."/>
            <person name="Martinez-Romero E."/>
            <person name="Cevallos M."/>
            <person name="Romero D."/>
            <person name="Davila G."/>
            <person name="Gonzalez V."/>
        </authorList>
    </citation>
    <scope>NUCLEOTIDE SEQUENCE [LARGE SCALE GENOMIC DNA]</scope>
    <source>
        <strain evidence="7 8">8C-3</strain>
        <plasmid evidence="8">Plasmid prsp8c3b</plasmid>
    </source>
</reference>
<comment type="similarity">
    <text evidence="1">Belongs to the beta-class carbonic anhydrase family.</text>
</comment>
<feature type="binding site" evidence="6">
    <location>
        <position position="113"/>
    </location>
    <ligand>
        <name>Zn(2+)</name>
        <dbReference type="ChEBI" id="CHEBI:29105"/>
    </ligand>
</feature>
<dbReference type="GO" id="GO:0008270">
    <property type="term" value="F:zinc ion binding"/>
    <property type="evidence" value="ECO:0007669"/>
    <property type="project" value="InterPro"/>
</dbReference>
<evidence type="ECO:0000256" key="4">
    <source>
        <dbReference type="ARBA" id="ARBA00023239"/>
    </source>
</evidence>
<keyword evidence="6" id="KW-0479">Metal-binding</keyword>
<feature type="binding site" evidence="6">
    <location>
        <position position="111"/>
    </location>
    <ligand>
        <name>Zn(2+)</name>
        <dbReference type="ChEBI" id="CHEBI:29105"/>
    </ligand>
</feature>
<keyword evidence="7" id="KW-0614">Plasmid</keyword>
<name>A0A1L5PBQ5_RHIET</name>
<gene>
    <name evidence="7" type="ORF">AM571_PB00288</name>
</gene>
<dbReference type="SMART" id="SM00947">
    <property type="entry name" value="Pro_CA"/>
    <property type="match status" value="1"/>
</dbReference>
<evidence type="ECO:0000256" key="6">
    <source>
        <dbReference type="PIRSR" id="PIRSR601765-1"/>
    </source>
</evidence>
<comment type="catalytic activity">
    <reaction evidence="5">
        <text>hydrogencarbonate + H(+) = CO2 + H2O</text>
        <dbReference type="Rhea" id="RHEA:10748"/>
        <dbReference type="ChEBI" id="CHEBI:15377"/>
        <dbReference type="ChEBI" id="CHEBI:15378"/>
        <dbReference type="ChEBI" id="CHEBI:16526"/>
        <dbReference type="ChEBI" id="CHEBI:17544"/>
        <dbReference type="EC" id="4.2.1.1"/>
    </reaction>
</comment>
<feature type="binding site" evidence="6">
    <location>
        <position position="168"/>
    </location>
    <ligand>
        <name>Zn(2+)</name>
        <dbReference type="ChEBI" id="CHEBI:29105"/>
    </ligand>
</feature>
<dbReference type="InterPro" id="IPR006311">
    <property type="entry name" value="TAT_signal"/>
</dbReference>
<dbReference type="EMBL" id="CP017243">
    <property type="protein sequence ID" value="APO77572.1"/>
    <property type="molecule type" value="Genomic_DNA"/>
</dbReference>
<evidence type="ECO:0000313" key="7">
    <source>
        <dbReference type="EMBL" id="APO77572.1"/>
    </source>
</evidence>
<accession>A0A1L5PBQ5</accession>
<evidence type="ECO:0000256" key="5">
    <source>
        <dbReference type="ARBA" id="ARBA00048348"/>
    </source>
</evidence>
<dbReference type="InterPro" id="IPR019546">
    <property type="entry name" value="TAT_signal_bac_arc"/>
</dbReference>
<dbReference type="Proteomes" id="UP000185109">
    <property type="component" value="Plasmid pRsp8C3b"/>
</dbReference>
<keyword evidence="3 6" id="KW-0862">Zinc</keyword>
<evidence type="ECO:0000256" key="1">
    <source>
        <dbReference type="ARBA" id="ARBA00006217"/>
    </source>
</evidence>
<dbReference type="NCBIfam" id="TIGR01409">
    <property type="entry name" value="TAT_signal_seq"/>
    <property type="match status" value="1"/>
</dbReference>
<dbReference type="Pfam" id="PF00484">
    <property type="entry name" value="Pro_CA"/>
    <property type="match status" value="1"/>
</dbReference>
<dbReference type="Gene3D" id="3.40.1050.10">
    <property type="entry name" value="Carbonic anhydrase"/>
    <property type="match status" value="1"/>
</dbReference>
<evidence type="ECO:0000313" key="8">
    <source>
        <dbReference type="Proteomes" id="UP000185109"/>
    </source>
</evidence>
<dbReference type="PANTHER" id="PTHR11002">
    <property type="entry name" value="CARBONIC ANHYDRASE"/>
    <property type="match status" value="1"/>
</dbReference>
<evidence type="ECO:0000256" key="2">
    <source>
        <dbReference type="ARBA" id="ARBA00012925"/>
    </source>
</evidence>
<dbReference type="PROSITE" id="PS00704">
    <property type="entry name" value="PROK_CO2_ANHYDRASE_1"/>
    <property type="match status" value="1"/>
</dbReference>
<evidence type="ECO:0000256" key="3">
    <source>
        <dbReference type="ARBA" id="ARBA00022833"/>
    </source>
</evidence>
<dbReference type="SUPFAM" id="SSF53056">
    <property type="entry name" value="beta-carbonic anhydrase, cab"/>
    <property type="match status" value="1"/>
</dbReference>
<dbReference type="AlphaFoldDB" id="A0A1L5PBQ5"/>
<dbReference type="EC" id="4.2.1.1" evidence="2"/>
<proteinExistence type="inferred from homology"/>
<comment type="cofactor">
    <cofactor evidence="6">
        <name>Zn(2+)</name>
        <dbReference type="ChEBI" id="CHEBI:29105"/>
    </cofactor>
    <text evidence="6">Binds 1 zinc ion per subunit.</text>
</comment>
<dbReference type="PANTHER" id="PTHR11002:SF79">
    <property type="entry name" value="CARBONIC ANHYDRASE 2"/>
    <property type="match status" value="1"/>
</dbReference>
<keyword evidence="4 7" id="KW-0456">Lyase</keyword>
<dbReference type="GO" id="GO:0015976">
    <property type="term" value="P:carbon utilization"/>
    <property type="evidence" value="ECO:0007669"/>
    <property type="project" value="InterPro"/>
</dbReference>
<geneLocation type="plasmid" evidence="8">
    <name>prsp8c3b</name>
</geneLocation>
<organism evidence="7 8">
    <name type="scientific">Rhizobium etli 8C-3</name>
    <dbReference type="NCBI Taxonomy" id="538025"/>
    <lineage>
        <taxon>Bacteria</taxon>
        <taxon>Pseudomonadati</taxon>
        <taxon>Pseudomonadota</taxon>
        <taxon>Alphaproteobacteria</taxon>
        <taxon>Hyphomicrobiales</taxon>
        <taxon>Rhizobiaceae</taxon>
        <taxon>Rhizobium/Agrobacterium group</taxon>
        <taxon>Rhizobium</taxon>
    </lineage>
</organism>
<feature type="binding site" evidence="6">
    <location>
        <position position="165"/>
    </location>
    <ligand>
        <name>Zn(2+)</name>
        <dbReference type="ChEBI" id="CHEBI:29105"/>
    </ligand>
</feature>
<dbReference type="InterPro" id="IPR001765">
    <property type="entry name" value="Carbonic_anhydrase"/>
</dbReference>
<dbReference type="InterPro" id="IPR036874">
    <property type="entry name" value="Carbonic_anhydrase_sf"/>
</dbReference>
<dbReference type="CDD" id="cd03378">
    <property type="entry name" value="beta_CA_cladeC"/>
    <property type="match status" value="1"/>
</dbReference>
<dbReference type="GO" id="GO:0004089">
    <property type="term" value="F:carbonate dehydratase activity"/>
    <property type="evidence" value="ECO:0007669"/>
    <property type="project" value="UniProtKB-EC"/>
</dbReference>
<sequence>MEQVPFLRSHPGYCKRTDTMCFECNSSPLSRRSLLKFAGIGGVAVMTAGFDMTMPAFASNAPALLPDEALAKLQEGNKKFVADTEACAANISKRRQDVAKSQAPWAIVLTCSDSRVVPELVFGGVTLGELFVARNAGNVVDTDVLGTIEYGTEHLHAPLIVVMGHKRCGAVSAACEVVSKGTKLDGSIGKMTQPILPVALAETDRGDNFVDNTVHANAFNGAERILTESAIVSRLVEEGKVKIVPAYYDLDTGVVDFLHKV</sequence>
<dbReference type="PROSITE" id="PS51318">
    <property type="entry name" value="TAT"/>
    <property type="match status" value="1"/>
</dbReference>